<evidence type="ECO:0000256" key="2">
    <source>
        <dbReference type="ARBA" id="ARBA00022722"/>
    </source>
</evidence>
<dbReference type="HOGENOM" id="CLU_002333_4_1_9"/>
<dbReference type="InterPro" id="IPR001900">
    <property type="entry name" value="RNase_II/R"/>
</dbReference>
<evidence type="ECO:0000256" key="1">
    <source>
        <dbReference type="ARBA" id="ARBA00022490"/>
    </source>
</evidence>
<evidence type="ECO:0000313" key="10">
    <source>
        <dbReference type="Proteomes" id="UP000003527"/>
    </source>
</evidence>
<dbReference type="PROSITE" id="PS50126">
    <property type="entry name" value="S1"/>
    <property type="match status" value="1"/>
</dbReference>
<dbReference type="Pfam" id="PF00773">
    <property type="entry name" value="RNB"/>
    <property type="match status" value="1"/>
</dbReference>
<gene>
    <name evidence="6" type="primary">rnr</name>
    <name evidence="9" type="ORF">HMPREF9624_01090</name>
</gene>
<dbReference type="InterPro" id="IPR050180">
    <property type="entry name" value="RNR_Ribonuclease"/>
</dbReference>
<dbReference type="GO" id="GO:0003723">
    <property type="term" value="F:RNA binding"/>
    <property type="evidence" value="ECO:0007669"/>
    <property type="project" value="UniProtKB-UniRule"/>
</dbReference>
<keyword evidence="4 6" id="KW-0269">Exonuclease</keyword>
<dbReference type="InterPro" id="IPR003029">
    <property type="entry name" value="S1_domain"/>
</dbReference>
<dbReference type="HAMAP" id="MF_01895">
    <property type="entry name" value="RNase_R"/>
    <property type="match status" value="1"/>
</dbReference>
<keyword evidence="3 6" id="KW-0378">Hydrolase</keyword>
<dbReference type="Pfam" id="PF08206">
    <property type="entry name" value="OB_RNB"/>
    <property type="match status" value="1"/>
</dbReference>
<dbReference type="Gene3D" id="2.40.50.140">
    <property type="entry name" value="Nucleic acid-binding proteins"/>
    <property type="match status" value="2"/>
</dbReference>
<dbReference type="InterPro" id="IPR012340">
    <property type="entry name" value="NA-bd_OB-fold"/>
</dbReference>
<evidence type="ECO:0000256" key="6">
    <source>
        <dbReference type="HAMAP-Rule" id="MF_01895"/>
    </source>
</evidence>
<dbReference type="InterPro" id="IPR022966">
    <property type="entry name" value="RNase_II/R_CS"/>
</dbReference>
<dbReference type="PROSITE" id="PS01175">
    <property type="entry name" value="RIBONUCLEASE_II"/>
    <property type="match status" value="1"/>
</dbReference>
<keyword evidence="5 6" id="KW-0694">RNA-binding</keyword>
<evidence type="ECO:0000256" key="3">
    <source>
        <dbReference type="ARBA" id="ARBA00022801"/>
    </source>
</evidence>
<dbReference type="EC" id="3.1.13.1" evidence="6"/>
<keyword evidence="1 6" id="KW-0963">Cytoplasm</keyword>
<evidence type="ECO:0000259" key="8">
    <source>
        <dbReference type="PROSITE" id="PS50126"/>
    </source>
</evidence>
<dbReference type="Pfam" id="PF00575">
    <property type="entry name" value="S1"/>
    <property type="match status" value="1"/>
</dbReference>
<dbReference type="Proteomes" id="UP000003527">
    <property type="component" value="Unassembled WGS sequence"/>
</dbReference>
<comment type="function">
    <text evidence="6">3'-5' exoribonuclease that releases 5'-nucleoside monophosphates and is involved in maturation of structured RNAs.</text>
</comment>
<reference evidence="9 10" key="1">
    <citation type="submission" date="2011-08" db="EMBL/GenBank/DDBJ databases">
        <title>The Genome Sequence of Oribacterium sp. ACB7.</title>
        <authorList>
            <consortium name="The Broad Institute Genome Sequencing Platform"/>
            <person name="Earl A."/>
            <person name="Ward D."/>
            <person name="Feldgarden M."/>
            <person name="Gevers D."/>
            <person name="Sizova M."/>
            <person name="Hazen A."/>
            <person name="Epstein S."/>
            <person name="Young S.K."/>
            <person name="Zeng Q."/>
            <person name="Gargeya S."/>
            <person name="Fitzgerald M."/>
            <person name="Haas B."/>
            <person name="Abouelleil A."/>
            <person name="Alvarado L."/>
            <person name="Arachchi H.M."/>
            <person name="Berlin A."/>
            <person name="Brown A."/>
            <person name="Chapman S.B."/>
            <person name="Chen Z."/>
            <person name="Dunbar C."/>
            <person name="Freedman E."/>
            <person name="Gearin G."/>
            <person name="Gellesch M."/>
            <person name="Goldberg J."/>
            <person name="Griggs A."/>
            <person name="Gujja S."/>
            <person name="Heiman D."/>
            <person name="Howarth C."/>
            <person name="Larson L."/>
            <person name="Lui A."/>
            <person name="MacDonald P.J.P."/>
            <person name="Montmayeur A."/>
            <person name="Murphy C."/>
            <person name="Neiman D."/>
            <person name="Pearson M."/>
            <person name="Priest M."/>
            <person name="Roberts A."/>
            <person name="Saif S."/>
            <person name="Shea T."/>
            <person name="Shenoy N."/>
            <person name="Sisk P."/>
            <person name="Stolte C."/>
            <person name="Sykes S."/>
            <person name="Wortman J."/>
            <person name="Nusbaum C."/>
            <person name="Birren B."/>
        </authorList>
    </citation>
    <scope>NUCLEOTIDE SEQUENCE [LARGE SCALE GENOMIC DNA]</scope>
    <source>
        <strain evidence="9 10">ACB7</strain>
    </source>
</reference>
<accession>G9WW06</accession>
<dbReference type="RefSeq" id="WP_009536899.1">
    <property type="nucleotide sequence ID" value="NZ_JH414505.1"/>
</dbReference>
<evidence type="ECO:0000256" key="4">
    <source>
        <dbReference type="ARBA" id="ARBA00022839"/>
    </source>
</evidence>
<dbReference type="PANTHER" id="PTHR23355">
    <property type="entry name" value="RIBONUCLEASE"/>
    <property type="match status" value="1"/>
</dbReference>
<evidence type="ECO:0000313" key="9">
    <source>
        <dbReference type="EMBL" id="EHL10943.1"/>
    </source>
</evidence>
<dbReference type="GO" id="GO:0006402">
    <property type="term" value="P:mRNA catabolic process"/>
    <property type="evidence" value="ECO:0007669"/>
    <property type="project" value="TreeGrafter"/>
</dbReference>
<keyword evidence="10" id="KW-1185">Reference proteome</keyword>
<feature type="compositionally biased region" description="Basic and acidic residues" evidence="7">
    <location>
        <begin position="62"/>
        <end position="85"/>
    </location>
</feature>
<comment type="catalytic activity">
    <reaction evidence="6">
        <text>Exonucleolytic cleavage in the 3'- to 5'-direction to yield nucleoside 5'-phosphates.</text>
        <dbReference type="EC" id="3.1.13.1"/>
    </reaction>
</comment>
<name>G9WW06_9FIRM</name>
<dbReference type="SMART" id="SM00955">
    <property type="entry name" value="RNB"/>
    <property type="match status" value="1"/>
</dbReference>
<dbReference type="GO" id="GO:0008859">
    <property type="term" value="F:exoribonuclease II activity"/>
    <property type="evidence" value="ECO:0007669"/>
    <property type="project" value="UniProtKB-UniRule"/>
</dbReference>
<dbReference type="CDD" id="cd04471">
    <property type="entry name" value="S1_RNase_R"/>
    <property type="match status" value="1"/>
</dbReference>
<dbReference type="AlphaFoldDB" id="G9WW06"/>
<dbReference type="InterPro" id="IPR013223">
    <property type="entry name" value="RNase_B_OB_dom"/>
</dbReference>
<sequence length="782" mass="88444">MREEQKIKLKKIILDIEKDSSLPKMKEKELIHFLGIPKEEKKDFTALLEEMLEEGLLSFSAKEGRHSSLSAKPEERGNSKASMQKERTLKGVYSKAKKGFGFVSLSEKELDDIYIPKGSEGNAMDGDTVQILITKEKQVDSSAEGKIVKVMKRAVTEVLGLVKERREGLFLFPDNPKLPSPFYIQPGKAGGALPGDKVMAKILSYGGVQKEEKRGSRGRSPIPCGKRSPLLSYPVCGVTEVLGASTEPGVDVLSVIRAFSLPEDFPEEVKAEAAAIPMEVPESILNSKARRDFRALTTITIDGEDAKDLDDAISLEYFPEKKLYRLYVHIADVTEYVKEGSSLDLEALERGTSVYLTDRVIPMLPRELSNGICSLHEGVDRLTLSCIMDYNEKGEQLSHEICPGIICSDKRMSYTGVTAVLEKESGTASLGAENSASVASLDMGKRNEETAEDYSSYLPFKDLLLHMRELSRLLRHKRVERGGLDFDFPESKIIFNEKGQIAEIRSVIREESHKIIEDFMLAANETVAEEYYWRDIPFLYRVHERPDFDKWQELSRILSNFSILLRAKDPDSIRPKALQGILETIKGKEEEMMLSNLILRSLKQAKYSVECGEHFGLASKYYTHFTSPIRRYPDLQIHRIIKENLFSQENAKRYAHYGRILPDVAMQSSLRERRADEAERDCMKLKKCQYMKNFLGESFPGTISGLTEYGIYVTLENGIEGMIPLRMLNDDYFVFIEKELITRGERSGKTFRIGDSMSVLVYAVDTLSRTIDFVPAPELPEE</sequence>
<dbReference type="PANTHER" id="PTHR23355:SF9">
    <property type="entry name" value="DIS3-LIKE EXONUCLEASE 2"/>
    <property type="match status" value="1"/>
</dbReference>
<proteinExistence type="inferred from homology"/>
<evidence type="ECO:0000256" key="7">
    <source>
        <dbReference type="SAM" id="MobiDB-lite"/>
    </source>
</evidence>
<comment type="caution">
    <text evidence="9">The sequence shown here is derived from an EMBL/GenBank/DDBJ whole genome shotgun (WGS) entry which is preliminary data.</text>
</comment>
<comment type="subcellular location">
    <subcellularLocation>
        <location evidence="6">Cytoplasm</location>
    </subcellularLocation>
</comment>
<dbReference type="SMART" id="SM00316">
    <property type="entry name" value="S1"/>
    <property type="match status" value="1"/>
</dbReference>
<evidence type="ECO:0000256" key="5">
    <source>
        <dbReference type="ARBA" id="ARBA00022884"/>
    </source>
</evidence>
<keyword evidence="2 6" id="KW-0540">Nuclease</keyword>
<dbReference type="SUPFAM" id="SSF50249">
    <property type="entry name" value="Nucleic acid-binding proteins"/>
    <property type="match status" value="4"/>
</dbReference>
<feature type="domain" description="S1 motif" evidence="8">
    <location>
        <begin position="696"/>
        <end position="776"/>
    </location>
</feature>
<organism evidence="9 10">
    <name type="scientific">Oribacterium asaccharolyticum ACB7</name>
    <dbReference type="NCBI Taxonomy" id="796944"/>
    <lineage>
        <taxon>Bacteria</taxon>
        <taxon>Bacillati</taxon>
        <taxon>Bacillota</taxon>
        <taxon>Clostridia</taxon>
        <taxon>Lachnospirales</taxon>
        <taxon>Lachnospiraceae</taxon>
        <taxon>Oribacterium</taxon>
    </lineage>
</organism>
<comment type="similarity">
    <text evidence="6">Belongs to the RNR ribonuclease family. RNase R subfamily.</text>
</comment>
<feature type="region of interest" description="Disordered" evidence="7">
    <location>
        <begin position="61"/>
        <end position="85"/>
    </location>
</feature>
<dbReference type="EMBL" id="AFZD01000018">
    <property type="protein sequence ID" value="EHL10943.1"/>
    <property type="molecule type" value="Genomic_DNA"/>
</dbReference>
<dbReference type="PATRIC" id="fig|796944.3.peg.1825"/>
<dbReference type="InterPro" id="IPR011805">
    <property type="entry name" value="RNase_R"/>
</dbReference>
<dbReference type="GO" id="GO:0005829">
    <property type="term" value="C:cytosol"/>
    <property type="evidence" value="ECO:0007669"/>
    <property type="project" value="TreeGrafter"/>
</dbReference>
<protein>
    <recommendedName>
        <fullName evidence="6">Ribonuclease R</fullName>
        <shortName evidence="6">RNase R</shortName>
        <ecNumber evidence="6">3.1.13.1</ecNumber>
    </recommendedName>
</protein>